<feature type="domain" description="Protein kinase" evidence="17">
    <location>
        <begin position="95"/>
        <end position="370"/>
    </location>
</feature>
<evidence type="ECO:0000256" key="14">
    <source>
        <dbReference type="ARBA" id="ARBA00047558"/>
    </source>
</evidence>
<dbReference type="InterPro" id="IPR011009">
    <property type="entry name" value="Kinase-like_dom_sf"/>
</dbReference>
<dbReference type="PROSITE" id="PS00107">
    <property type="entry name" value="PROTEIN_KINASE_ATP"/>
    <property type="match status" value="1"/>
</dbReference>
<evidence type="ECO:0000256" key="13">
    <source>
        <dbReference type="ARBA" id="ARBA00023180"/>
    </source>
</evidence>
<name>A0AAW1KFS4_SAPOF</name>
<reference evidence="18" key="1">
    <citation type="submission" date="2024-03" db="EMBL/GenBank/DDBJ databases">
        <title>WGS assembly of Saponaria officinalis var. Norfolk2.</title>
        <authorList>
            <person name="Jenkins J."/>
            <person name="Shu S."/>
            <person name="Grimwood J."/>
            <person name="Barry K."/>
            <person name="Goodstein D."/>
            <person name="Schmutz J."/>
            <person name="Leebens-Mack J."/>
            <person name="Osbourn A."/>
        </authorList>
    </citation>
    <scope>NUCLEOTIDE SEQUENCE [LARGE SCALE GENOMIC DNA]</scope>
    <source>
        <strain evidence="18">JIC</strain>
    </source>
</reference>
<dbReference type="GO" id="GO:0016020">
    <property type="term" value="C:membrane"/>
    <property type="evidence" value="ECO:0007669"/>
    <property type="project" value="UniProtKB-SubCell"/>
</dbReference>
<accession>A0AAW1KFS4</accession>
<evidence type="ECO:0000256" key="8">
    <source>
        <dbReference type="ARBA" id="ARBA00022777"/>
    </source>
</evidence>
<dbReference type="PANTHER" id="PTHR27006:SF606">
    <property type="entry name" value="INTERLEUKIN-1 RECEPTOR-ASSOCIATED KINASE 4"/>
    <property type="match status" value="1"/>
</dbReference>
<evidence type="ECO:0000256" key="12">
    <source>
        <dbReference type="ARBA" id="ARBA00023170"/>
    </source>
</evidence>
<evidence type="ECO:0000256" key="11">
    <source>
        <dbReference type="ARBA" id="ARBA00023136"/>
    </source>
</evidence>
<keyword evidence="13" id="KW-0325">Glycoprotein</keyword>
<dbReference type="InterPro" id="IPR000719">
    <property type="entry name" value="Prot_kinase_dom"/>
</dbReference>
<dbReference type="AlphaFoldDB" id="A0AAW1KFS4"/>
<keyword evidence="7 16" id="KW-0547">Nucleotide-binding</keyword>
<evidence type="ECO:0000256" key="10">
    <source>
        <dbReference type="ARBA" id="ARBA00022989"/>
    </source>
</evidence>
<comment type="caution">
    <text evidence="18">The sequence shown here is derived from an EMBL/GenBank/DDBJ whole genome shotgun (WGS) entry which is preliminary data.</text>
</comment>
<gene>
    <name evidence="18" type="ORF">RND81_06G233100</name>
</gene>
<keyword evidence="3" id="KW-0808">Transferase</keyword>
<evidence type="ECO:0000256" key="4">
    <source>
        <dbReference type="ARBA" id="ARBA00022692"/>
    </source>
</evidence>
<evidence type="ECO:0000256" key="2">
    <source>
        <dbReference type="ARBA" id="ARBA00022527"/>
    </source>
</evidence>
<evidence type="ECO:0000256" key="1">
    <source>
        <dbReference type="ARBA" id="ARBA00004167"/>
    </source>
</evidence>
<evidence type="ECO:0000256" key="16">
    <source>
        <dbReference type="PROSITE-ProRule" id="PRU10141"/>
    </source>
</evidence>
<keyword evidence="10" id="KW-1133">Transmembrane helix</keyword>
<keyword evidence="19" id="KW-1185">Reference proteome</keyword>
<dbReference type="GO" id="GO:0005524">
    <property type="term" value="F:ATP binding"/>
    <property type="evidence" value="ECO:0007669"/>
    <property type="project" value="UniProtKB-UniRule"/>
</dbReference>
<protein>
    <recommendedName>
        <fullName evidence="17">Protein kinase domain-containing protein</fullName>
    </recommendedName>
</protein>
<dbReference type="SUPFAM" id="SSF56112">
    <property type="entry name" value="Protein kinase-like (PK-like)"/>
    <property type="match status" value="1"/>
</dbReference>
<feature type="binding site" evidence="16">
    <location>
        <position position="123"/>
    </location>
    <ligand>
        <name>ATP</name>
        <dbReference type="ChEBI" id="CHEBI:30616"/>
    </ligand>
</feature>
<dbReference type="EMBL" id="JBDFQZ010000006">
    <property type="protein sequence ID" value="KAK9716435.1"/>
    <property type="molecule type" value="Genomic_DNA"/>
</dbReference>
<dbReference type="Gene3D" id="3.30.200.20">
    <property type="entry name" value="Phosphorylase Kinase, domain 1"/>
    <property type="match status" value="1"/>
</dbReference>
<dbReference type="GO" id="GO:0004674">
    <property type="term" value="F:protein serine/threonine kinase activity"/>
    <property type="evidence" value="ECO:0007669"/>
    <property type="project" value="UniProtKB-KW"/>
</dbReference>
<dbReference type="Gene3D" id="1.10.510.10">
    <property type="entry name" value="Transferase(Phosphotransferase) domain 1"/>
    <property type="match status" value="1"/>
</dbReference>
<dbReference type="InterPro" id="IPR017441">
    <property type="entry name" value="Protein_kinase_ATP_BS"/>
</dbReference>
<keyword evidence="6" id="KW-0677">Repeat</keyword>
<keyword evidence="11" id="KW-0472">Membrane</keyword>
<dbReference type="Proteomes" id="UP001443914">
    <property type="component" value="Unassembled WGS sequence"/>
</dbReference>
<dbReference type="FunFam" id="3.30.200.20:FF:000142">
    <property type="entry name" value="Cysteine-rich receptor-like protein kinase 10"/>
    <property type="match status" value="1"/>
</dbReference>
<evidence type="ECO:0000256" key="7">
    <source>
        <dbReference type="ARBA" id="ARBA00022741"/>
    </source>
</evidence>
<proteinExistence type="predicted"/>
<dbReference type="Pfam" id="PF00069">
    <property type="entry name" value="Pkinase"/>
    <property type="match status" value="1"/>
</dbReference>
<evidence type="ECO:0000256" key="5">
    <source>
        <dbReference type="ARBA" id="ARBA00022729"/>
    </source>
</evidence>
<keyword evidence="12" id="KW-0675">Receptor</keyword>
<dbReference type="SMART" id="SM00220">
    <property type="entry name" value="S_TKc"/>
    <property type="match status" value="1"/>
</dbReference>
<evidence type="ECO:0000256" key="6">
    <source>
        <dbReference type="ARBA" id="ARBA00022737"/>
    </source>
</evidence>
<organism evidence="18 19">
    <name type="scientific">Saponaria officinalis</name>
    <name type="common">Common soapwort</name>
    <name type="synonym">Lychnis saponaria</name>
    <dbReference type="NCBI Taxonomy" id="3572"/>
    <lineage>
        <taxon>Eukaryota</taxon>
        <taxon>Viridiplantae</taxon>
        <taxon>Streptophyta</taxon>
        <taxon>Embryophyta</taxon>
        <taxon>Tracheophyta</taxon>
        <taxon>Spermatophyta</taxon>
        <taxon>Magnoliopsida</taxon>
        <taxon>eudicotyledons</taxon>
        <taxon>Gunneridae</taxon>
        <taxon>Pentapetalae</taxon>
        <taxon>Caryophyllales</taxon>
        <taxon>Caryophyllaceae</taxon>
        <taxon>Caryophylleae</taxon>
        <taxon>Saponaria</taxon>
    </lineage>
</organism>
<dbReference type="PROSITE" id="PS50011">
    <property type="entry name" value="PROTEIN_KINASE_DOM"/>
    <property type="match status" value="1"/>
</dbReference>
<keyword evidence="8" id="KW-0418">Kinase</keyword>
<dbReference type="CDD" id="cd14066">
    <property type="entry name" value="STKc_IRAK"/>
    <property type="match status" value="1"/>
</dbReference>
<dbReference type="PANTHER" id="PTHR27006">
    <property type="entry name" value="PROMASTIGOTE SURFACE ANTIGEN PROTEIN PSA"/>
    <property type="match status" value="1"/>
</dbReference>
<dbReference type="GO" id="GO:0006950">
    <property type="term" value="P:response to stress"/>
    <property type="evidence" value="ECO:0007669"/>
    <property type="project" value="UniProtKB-ARBA"/>
</dbReference>
<keyword evidence="9 16" id="KW-0067">ATP-binding</keyword>
<evidence type="ECO:0000313" key="18">
    <source>
        <dbReference type="EMBL" id="KAK9716435.1"/>
    </source>
</evidence>
<evidence type="ECO:0000259" key="17">
    <source>
        <dbReference type="PROSITE" id="PS50011"/>
    </source>
</evidence>
<comment type="subcellular location">
    <subcellularLocation>
        <location evidence="1">Membrane</location>
        <topology evidence="1">Single-pass membrane protein</topology>
    </subcellularLocation>
</comment>
<comment type="catalytic activity">
    <reaction evidence="15">
        <text>L-threonyl-[protein] + ATP = O-phospho-L-threonyl-[protein] + ADP + H(+)</text>
        <dbReference type="Rhea" id="RHEA:46608"/>
        <dbReference type="Rhea" id="RHEA-COMP:11060"/>
        <dbReference type="Rhea" id="RHEA-COMP:11605"/>
        <dbReference type="ChEBI" id="CHEBI:15378"/>
        <dbReference type="ChEBI" id="CHEBI:30013"/>
        <dbReference type="ChEBI" id="CHEBI:30616"/>
        <dbReference type="ChEBI" id="CHEBI:61977"/>
        <dbReference type="ChEBI" id="CHEBI:456216"/>
    </reaction>
</comment>
<keyword evidence="2" id="KW-0723">Serine/threonine-protein kinase</keyword>
<evidence type="ECO:0000256" key="9">
    <source>
        <dbReference type="ARBA" id="ARBA00022840"/>
    </source>
</evidence>
<evidence type="ECO:0000256" key="15">
    <source>
        <dbReference type="ARBA" id="ARBA00047951"/>
    </source>
</evidence>
<sequence length="422" mass="46349">MICLAVGTLAPPRPQRRFYNAVSTGPHYSGMCGVSLRLVIVPPLSRISRSATAVVASTTASPVASLIPTTSKNDFSSSDSLQYDLVTIQAATDNFSHDNKIGRGGFGFVYKGILANGQEIAVKRLSHDSGQGDKEFKAEIELLARLQHKNLVRLLGFCLAKDEALLVYEFLPNKSLDYFIFDTGKREELNWTMRFEIIKGIAKGLLYLHEDCPIRTVHRDMKSGNVLLDANMNPKIADFGLARICALDQTHIDATRVVGTRGYMSPEYLHHGQFSIKSDVYAFGVLVLEIISSRRIGSSSKNQAGGLSENLMTYAWRCWGENKPLALVDPLIKDSFSSDQVVKCVHLGLLCVQEDMSKRPNMSTVVHKLISDPEVATLSLPHLPGFLYNTSDLSSMSMTTQSVTSSAGAVRSATWSNIKGIR</sequence>
<keyword evidence="4" id="KW-0812">Transmembrane</keyword>
<comment type="catalytic activity">
    <reaction evidence="14">
        <text>L-seryl-[protein] + ATP = O-phospho-L-seryl-[protein] + ADP + H(+)</text>
        <dbReference type="Rhea" id="RHEA:17989"/>
        <dbReference type="Rhea" id="RHEA-COMP:9863"/>
        <dbReference type="Rhea" id="RHEA-COMP:11604"/>
        <dbReference type="ChEBI" id="CHEBI:15378"/>
        <dbReference type="ChEBI" id="CHEBI:29999"/>
        <dbReference type="ChEBI" id="CHEBI:30616"/>
        <dbReference type="ChEBI" id="CHEBI:83421"/>
        <dbReference type="ChEBI" id="CHEBI:456216"/>
    </reaction>
</comment>
<keyword evidence="5" id="KW-0732">Signal</keyword>
<dbReference type="FunFam" id="1.10.510.10:FF:000129">
    <property type="entry name" value="cysteine-rich receptor-like protein kinase 10"/>
    <property type="match status" value="1"/>
</dbReference>
<evidence type="ECO:0000256" key="3">
    <source>
        <dbReference type="ARBA" id="ARBA00022679"/>
    </source>
</evidence>
<evidence type="ECO:0000313" key="19">
    <source>
        <dbReference type="Proteomes" id="UP001443914"/>
    </source>
</evidence>